<keyword evidence="3" id="KW-1185">Reference proteome</keyword>
<dbReference type="Proteomes" id="UP000806542">
    <property type="component" value="Unassembled WGS sequence"/>
</dbReference>
<dbReference type="Gene3D" id="1.10.260.40">
    <property type="entry name" value="lambda repressor-like DNA-binding domains"/>
    <property type="match status" value="1"/>
</dbReference>
<feature type="domain" description="HTH cro/C1-type" evidence="1">
    <location>
        <begin position="6"/>
        <end position="60"/>
    </location>
</feature>
<gene>
    <name evidence="2" type="ORF">INF28_09530</name>
</gene>
<organism evidence="2 3">
    <name type="scientific">Ructibacterium gallinarum</name>
    <dbReference type="NCBI Taxonomy" id="2779355"/>
    <lineage>
        <taxon>Bacteria</taxon>
        <taxon>Bacillati</taxon>
        <taxon>Bacillota</taxon>
        <taxon>Clostridia</taxon>
        <taxon>Eubacteriales</taxon>
        <taxon>Oscillospiraceae</taxon>
        <taxon>Ructibacterium</taxon>
    </lineage>
</organism>
<dbReference type="InterPro" id="IPR010982">
    <property type="entry name" value="Lambda_DNA-bd_dom_sf"/>
</dbReference>
<dbReference type="RefSeq" id="WP_226393255.1">
    <property type="nucleotide sequence ID" value="NZ_JADCKB010000021.1"/>
</dbReference>
<accession>A0A9D5M4Z6</accession>
<dbReference type="GO" id="GO:0003677">
    <property type="term" value="F:DNA binding"/>
    <property type="evidence" value="ECO:0007669"/>
    <property type="project" value="InterPro"/>
</dbReference>
<evidence type="ECO:0000313" key="2">
    <source>
        <dbReference type="EMBL" id="MBE5040700.1"/>
    </source>
</evidence>
<dbReference type="Pfam" id="PF01381">
    <property type="entry name" value="HTH_3"/>
    <property type="match status" value="1"/>
</dbReference>
<comment type="caution">
    <text evidence="2">The sequence shown here is derived from an EMBL/GenBank/DDBJ whole genome shotgun (WGS) entry which is preliminary data.</text>
</comment>
<dbReference type="EMBL" id="JADCKB010000021">
    <property type="protein sequence ID" value="MBE5040700.1"/>
    <property type="molecule type" value="Genomic_DNA"/>
</dbReference>
<protein>
    <submittedName>
        <fullName evidence="2">Helix-turn-helix transcriptional regulator</fullName>
    </submittedName>
</protein>
<dbReference type="SMART" id="SM00530">
    <property type="entry name" value="HTH_XRE"/>
    <property type="match status" value="1"/>
</dbReference>
<reference evidence="2" key="1">
    <citation type="submission" date="2020-10" db="EMBL/GenBank/DDBJ databases">
        <title>ChiBAC.</title>
        <authorList>
            <person name="Zenner C."/>
            <person name="Hitch T.C.A."/>
            <person name="Clavel T."/>
        </authorList>
    </citation>
    <scope>NUCLEOTIDE SEQUENCE</scope>
    <source>
        <strain evidence="2">DSM 107454</strain>
    </source>
</reference>
<dbReference type="AlphaFoldDB" id="A0A9D5M4Z6"/>
<proteinExistence type="predicted"/>
<dbReference type="SUPFAM" id="SSF47413">
    <property type="entry name" value="lambda repressor-like DNA-binding domains"/>
    <property type="match status" value="1"/>
</dbReference>
<sequence>MIGEVLKKTRTIYGYKASEMSAKLGISNSYLSEIENNKKQPSLELLKTYSEIYGMKLSSLISLSEKYEDAINANKGQDIIRRTMIKWIDYMSSDLEADDE</sequence>
<name>A0A9D5M4Z6_9FIRM</name>
<evidence type="ECO:0000259" key="1">
    <source>
        <dbReference type="PROSITE" id="PS50943"/>
    </source>
</evidence>
<evidence type="ECO:0000313" key="3">
    <source>
        <dbReference type="Proteomes" id="UP000806542"/>
    </source>
</evidence>
<dbReference type="PROSITE" id="PS50943">
    <property type="entry name" value="HTH_CROC1"/>
    <property type="match status" value="1"/>
</dbReference>
<dbReference type="CDD" id="cd00093">
    <property type="entry name" value="HTH_XRE"/>
    <property type="match status" value="1"/>
</dbReference>
<dbReference type="InterPro" id="IPR001387">
    <property type="entry name" value="Cro/C1-type_HTH"/>
</dbReference>